<dbReference type="Gene3D" id="3.30.450.20">
    <property type="entry name" value="PAS domain"/>
    <property type="match status" value="1"/>
</dbReference>
<dbReference type="STRING" id="1121400.SAMN02746065_10410"/>
<comment type="catalytic activity">
    <reaction evidence="1">
        <text>ATP + protein L-histidine = ADP + protein N-phospho-L-histidine.</text>
        <dbReference type="EC" id="2.7.13.3"/>
    </reaction>
</comment>
<evidence type="ECO:0000259" key="8">
    <source>
        <dbReference type="PROSITE" id="PS50109"/>
    </source>
</evidence>
<feature type="modified residue" description="4-aspartylphosphate" evidence="6">
    <location>
        <position position="719"/>
    </location>
</feature>
<dbReference type="EMBL" id="FWXY01000004">
    <property type="protein sequence ID" value="SMC54329.1"/>
    <property type="molecule type" value="Genomic_DNA"/>
</dbReference>
<proteinExistence type="predicted"/>
<dbReference type="SUPFAM" id="SSF55874">
    <property type="entry name" value="ATPase domain of HSP90 chaperone/DNA topoisomerase II/histidine kinase"/>
    <property type="match status" value="1"/>
</dbReference>
<evidence type="ECO:0000313" key="12">
    <source>
        <dbReference type="Proteomes" id="UP000192418"/>
    </source>
</evidence>
<keyword evidence="7" id="KW-1133">Transmembrane helix</keyword>
<feature type="domain" description="Histidine kinase" evidence="8">
    <location>
        <begin position="422"/>
        <end position="638"/>
    </location>
</feature>
<dbReference type="OrthoDB" id="9812395at2"/>
<evidence type="ECO:0000313" key="11">
    <source>
        <dbReference type="EMBL" id="SMC54329.1"/>
    </source>
</evidence>
<dbReference type="SUPFAM" id="SSF55785">
    <property type="entry name" value="PYP-like sensor domain (PAS domain)"/>
    <property type="match status" value="1"/>
</dbReference>
<dbReference type="Gene3D" id="3.40.50.2300">
    <property type="match status" value="1"/>
</dbReference>
<dbReference type="InterPro" id="IPR001789">
    <property type="entry name" value="Sig_transdc_resp-reg_receiver"/>
</dbReference>
<evidence type="ECO:0000256" key="2">
    <source>
        <dbReference type="ARBA" id="ARBA00012438"/>
    </source>
</evidence>
<dbReference type="Pfam" id="PF02518">
    <property type="entry name" value="HATPase_c"/>
    <property type="match status" value="1"/>
</dbReference>
<evidence type="ECO:0000256" key="6">
    <source>
        <dbReference type="PROSITE-ProRule" id="PRU00169"/>
    </source>
</evidence>
<dbReference type="FunFam" id="3.30.565.10:FF:000010">
    <property type="entry name" value="Sensor histidine kinase RcsC"/>
    <property type="match status" value="1"/>
</dbReference>
<dbReference type="SUPFAM" id="SSF52172">
    <property type="entry name" value="CheY-like"/>
    <property type="match status" value="1"/>
</dbReference>
<gene>
    <name evidence="11" type="ORF">SAMN02746065_10410</name>
</gene>
<dbReference type="InterPro" id="IPR000014">
    <property type="entry name" value="PAS"/>
</dbReference>
<dbReference type="Gene3D" id="3.30.565.10">
    <property type="entry name" value="Histidine kinase-like ATPase, C-terminal domain"/>
    <property type="match status" value="1"/>
</dbReference>
<dbReference type="RefSeq" id="WP_084067248.1">
    <property type="nucleotide sequence ID" value="NZ_FWXY01000004.1"/>
</dbReference>
<dbReference type="SMART" id="SM00387">
    <property type="entry name" value="HATPase_c"/>
    <property type="match status" value="1"/>
</dbReference>
<evidence type="ECO:0000256" key="7">
    <source>
        <dbReference type="SAM" id="Phobius"/>
    </source>
</evidence>
<dbReference type="PROSITE" id="PS50110">
    <property type="entry name" value="RESPONSE_REGULATORY"/>
    <property type="match status" value="1"/>
</dbReference>
<evidence type="ECO:0000256" key="3">
    <source>
        <dbReference type="ARBA" id="ARBA00022553"/>
    </source>
</evidence>
<dbReference type="InterPro" id="IPR005467">
    <property type="entry name" value="His_kinase_dom"/>
</dbReference>
<dbReference type="PROSITE" id="PS50112">
    <property type="entry name" value="PAS"/>
    <property type="match status" value="1"/>
</dbReference>
<organism evidence="11 12">
    <name type="scientific">Desulfocicer vacuolatum DSM 3385</name>
    <dbReference type="NCBI Taxonomy" id="1121400"/>
    <lineage>
        <taxon>Bacteria</taxon>
        <taxon>Pseudomonadati</taxon>
        <taxon>Thermodesulfobacteriota</taxon>
        <taxon>Desulfobacteria</taxon>
        <taxon>Desulfobacterales</taxon>
        <taxon>Desulfobacteraceae</taxon>
        <taxon>Desulfocicer</taxon>
    </lineage>
</organism>
<keyword evidence="3 6" id="KW-0597">Phosphoprotein</keyword>
<dbReference type="PRINTS" id="PR00344">
    <property type="entry name" value="BCTRLSENSOR"/>
</dbReference>
<dbReference type="InterPro" id="IPR003594">
    <property type="entry name" value="HATPase_dom"/>
</dbReference>
<name>A0A1W2A0T0_9BACT</name>
<feature type="domain" description="Response regulatory" evidence="9">
    <location>
        <begin position="670"/>
        <end position="786"/>
    </location>
</feature>
<feature type="domain" description="PAS" evidence="10">
    <location>
        <begin position="280"/>
        <end position="321"/>
    </location>
</feature>
<dbReference type="Pfam" id="PF13188">
    <property type="entry name" value="PAS_8"/>
    <property type="match status" value="1"/>
</dbReference>
<dbReference type="Pfam" id="PF00512">
    <property type="entry name" value="HisKA"/>
    <property type="match status" value="1"/>
</dbReference>
<dbReference type="Pfam" id="PF00072">
    <property type="entry name" value="Response_reg"/>
    <property type="match status" value="1"/>
</dbReference>
<keyword evidence="5" id="KW-0418">Kinase</keyword>
<reference evidence="11 12" key="1">
    <citation type="submission" date="2017-04" db="EMBL/GenBank/DDBJ databases">
        <authorList>
            <person name="Afonso C.L."/>
            <person name="Miller P.J."/>
            <person name="Scott M.A."/>
            <person name="Spackman E."/>
            <person name="Goraichik I."/>
            <person name="Dimitrov K.M."/>
            <person name="Suarez D.L."/>
            <person name="Swayne D.E."/>
        </authorList>
    </citation>
    <scope>NUCLEOTIDE SEQUENCE [LARGE SCALE GENOMIC DNA]</scope>
    <source>
        <strain evidence="11 12">DSM 3385</strain>
    </source>
</reference>
<dbReference type="AlphaFoldDB" id="A0A1W2A0T0"/>
<dbReference type="NCBIfam" id="TIGR00229">
    <property type="entry name" value="sensory_box"/>
    <property type="match status" value="1"/>
</dbReference>
<dbReference type="InterPro" id="IPR004358">
    <property type="entry name" value="Sig_transdc_His_kin-like_C"/>
</dbReference>
<dbReference type="Gene3D" id="1.10.287.130">
    <property type="match status" value="1"/>
</dbReference>
<evidence type="ECO:0000256" key="5">
    <source>
        <dbReference type="ARBA" id="ARBA00022777"/>
    </source>
</evidence>
<dbReference type="InterPro" id="IPR035965">
    <property type="entry name" value="PAS-like_dom_sf"/>
</dbReference>
<evidence type="ECO:0000256" key="4">
    <source>
        <dbReference type="ARBA" id="ARBA00022679"/>
    </source>
</evidence>
<keyword evidence="4" id="KW-0808">Transferase</keyword>
<dbReference type="CDD" id="cd00082">
    <property type="entry name" value="HisKA"/>
    <property type="match status" value="1"/>
</dbReference>
<evidence type="ECO:0000256" key="1">
    <source>
        <dbReference type="ARBA" id="ARBA00000085"/>
    </source>
</evidence>
<dbReference type="InterPro" id="IPR011006">
    <property type="entry name" value="CheY-like_superfamily"/>
</dbReference>
<sequence>MKSKIKNSMRLPWDPVFKLQLALSTIFVLYFCGQTIIEHAWENRIDSHDKIVTNERARRDIGMMINADLSRIELNCNRILLARNMYVQRDLLRETIIGIEYLNRQILPVLQHGGSLNRTFDVNQDGVPPMNEEISYNPGPVVEIVVELIELQPILHELKTILSHMFTVLSHENKNWPDPEHLHGGDAWVDYLKIEGLIKRCLEYGSKIMVDATLQLNQIQMKNKQWLGQLTWYKKRFYFSLQLIILIIVSIISIRIFRLTRERETLIAEKRTALASSRESTAALEKIISHLPVGIVIVDQNRKIIKINGESERILGYDKGEAELCLKGLDCHTRYCNVPLGQCPIYDLKQTSVPLGEHMALQKDRKPISVLKSVIPVSLNDQEVLLEAFMDMTPVKEAEQAMLQAKQMAESANQAKSRFLANMGHEIRTPLNAIIGFSDILLANTSHDDVRANLNIISQSGQQLLDMINNILDYAKLEAGEMDHVNDSFALHTLVHQIPSFFSHRLREKSLTVDIIIEDTVPRYVMGDEKKIRQIFMNLVDNAVKFSNHGKISIHATCGDCDIIFKIQDSGVGIAREKLETIFHPFEQADGAINRNYGGAGLGLSLSLALAELMKGTLSANSTPGRGSEFILSLPLAAIPAPEAEVENESVAPCDPTPRDTKVSPKKELKGLVVEDHSANLKLIKAMLRQMGIQSHGAPNGRIALSLIKISSYDFILMDVHMPVMDGLETLKKIRQQPLWKDIPVIAATGHVTGKLREEFMAVGFNDFISKPFTRELLQQKLSMLFPDFNYIDPQVQSSAPGSARPLCLTKDKSPPETVAEEDNELVEMALEMVEMNINIFNPDEIEEVARMLLKSVRQTALKDMARGLIHIAQNFDEEGLEAMLMELKHLSGASPKI</sequence>
<dbReference type="PROSITE" id="PS50109">
    <property type="entry name" value="HIS_KIN"/>
    <property type="match status" value="1"/>
</dbReference>
<dbReference type="GO" id="GO:0000155">
    <property type="term" value="F:phosphorelay sensor kinase activity"/>
    <property type="evidence" value="ECO:0007669"/>
    <property type="project" value="InterPro"/>
</dbReference>
<dbReference type="SMART" id="SM00388">
    <property type="entry name" value="HisKA"/>
    <property type="match status" value="1"/>
</dbReference>
<keyword evidence="7" id="KW-0472">Membrane</keyword>
<dbReference type="CDD" id="cd17546">
    <property type="entry name" value="REC_hyHK_CKI1_RcsC-like"/>
    <property type="match status" value="1"/>
</dbReference>
<accession>A0A1W2A0T0</accession>
<dbReference type="InterPro" id="IPR036097">
    <property type="entry name" value="HisK_dim/P_sf"/>
</dbReference>
<evidence type="ECO:0000259" key="9">
    <source>
        <dbReference type="PROSITE" id="PS50110"/>
    </source>
</evidence>
<dbReference type="SMART" id="SM00448">
    <property type="entry name" value="REC"/>
    <property type="match status" value="1"/>
</dbReference>
<dbReference type="PANTHER" id="PTHR43047">
    <property type="entry name" value="TWO-COMPONENT HISTIDINE PROTEIN KINASE"/>
    <property type="match status" value="1"/>
</dbReference>
<dbReference type="InterPro" id="IPR003661">
    <property type="entry name" value="HisK_dim/P_dom"/>
</dbReference>
<keyword evidence="12" id="KW-1185">Reference proteome</keyword>
<dbReference type="SUPFAM" id="SSF47384">
    <property type="entry name" value="Homodimeric domain of signal transducing histidine kinase"/>
    <property type="match status" value="1"/>
</dbReference>
<protein>
    <recommendedName>
        <fullName evidence="2">histidine kinase</fullName>
        <ecNumber evidence="2">2.7.13.3</ecNumber>
    </recommendedName>
</protein>
<dbReference type="Proteomes" id="UP000192418">
    <property type="component" value="Unassembled WGS sequence"/>
</dbReference>
<dbReference type="InterPro" id="IPR036890">
    <property type="entry name" value="HATPase_C_sf"/>
</dbReference>
<dbReference type="EC" id="2.7.13.3" evidence="2"/>
<feature type="transmembrane region" description="Helical" evidence="7">
    <location>
        <begin position="237"/>
        <end position="257"/>
    </location>
</feature>
<evidence type="ECO:0000259" key="10">
    <source>
        <dbReference type="PROSITE" id="PS50112"/>
    </source>
</evidence>
<keyword evidence="7" id="KW-0812">Transmembrane</keyword>